<evidence type="ECO:0000256" key="3">
    <source>
        <dbReference type="ARBA" id="ARBA00022801"/>
    </source>
</evidence>
<dbReference type="NCBIfam" id="NF003588">
    <property type="entry name" value="PRK05254.1-1"/>
    <property type="match status" value="1"/>
</dbReference>
<dbReference type="InterPro" id="IPR002043">
    <property type="entry name" value="UDG_fam1"/>
</dbReference>
<evidence type="ECO:0000256" key="1">
    <source>
        <dbReference type="ARBA" id="ARBA00008184"/>
    </source>
</evidence>
<comment type="similarity">
    <text evidence="1 5 7">Belongs to the uracil-DNA glycosylase (UDG) superfamily. UNG family.</text>
</comment>
<evidence type="ECO:0000313" key="10">
    <source>
        <dbReference type="EMBL" id="ONH70417.1"/>
    </source>
</evidence>
<evidence type="ECO:0000256" key="7">
    <source>
        <dbReference type="RuleBase" id="RU003780"/>
    </source>
</evidence>
<dbReference type="GO" id="GO:0005739">
    <property type="term" value="C:mitochondrion"/>
    <property type="evidence" value="ECO:0007669"/>
    <property type="project" value="UniProtKB-SubCell"/>
</dbReference>
<dbReference type="VEuPathDB" id="FungiDB:C5L36_0E04430"/>
<proteinExistence type="inferred from homology"/>
<dbReference type="InterPro" id="IPR005122">
    <property type="entry name" value="Uracil-DNA_glycosylase-like"/>
</dbReference>
<evidence type="ECO:0000256" key="6">
    <source>
        <dbReference type="PROSITE-ProRule" id="PRU10072"/>
    </source>
</evidence>
<feature type="compositionally biased region" description="Low complexity" evidence="8">
    <location>
        <begin position="23"/>
        <end position="91"/>
    </location>
</feature>
<dbReference type="AlphaFoldDB" id="A0A1V2LER9"/>
<organism evidence="10 11">
    <name type="scientific">Pichia kudriavzevii</name>
    <name type="common">Yeast</name>
    <name type="synonym">Issatchenkia orientalis</name>
    <dbReference type="NCBI Taxonomy" id="4909"/>
    <lineage>
        <taxon>Eukaryota</taxon>
        <taxon>Fungi</taxon>
        <taxon>Dikarya</taxon>
        <taxon>Ascomycota</taxon>
        <taxon>Saccharomycotina</taxon>
        <taxon>Pichiomycetes</taxon>
        <taxon>Pichiales</taxon>
        <taxon>Pichiaceae</taxon>
        <taxon>Pichia</taxon>
    </lineage>
</organism>
<dbReference type="EC" id="3.2.2.27" evidence="5 7"/>
<dbReference type="Pfam" id="PF03167">
    <property type="entry name" value="UDG"/>
    <property type="match status" value="1"/>
</dbReference>
<dbReference type="PROSITE" id="PS00130">
    <property type="entry name" value="U_DNA_GLYCOSYLASE"/>
    <property type="match status" value="1"/>
</dbReference>
<evidence type="ECO:0000256" key="5">
    <source>
        <dbReference type="HAMAP-Rule" id="MF_03166"/>
    </source>
</evidence>
<dbReference type="SMART" id="SM00987">
    <property type="entry name" value="UreE_C"/>
    <property type="match status" value="1"/>
</dbReference>
<keyword evidence="2 5" id="KW-0227">DNA damage</keyword>
<dbReference type="Gene3D" id="3.40.470.10">
    <property type="entry name" value="Uracil-DNA glycosylase-like domain"/>
    <property type="match status" value="1"/>
</dbReference>
<evidence type="ECO:0000256" key="8">
    <source>
        <dbReference type="SAM" id="MobiDB-lite"/>
    </source>
</evidence>
<keyword evidence="3 5" id="KW-0378">Hydrolase</keyword>
<dbReference type="PANTHER" id="PTHR11264">
    <property type="entry name" value="URACIL-DNA GLYCOSYLASE"/>
    <property type="match status" value="1"/>
</dbReference>
<comment type="subcellular location">
    <subcellularLocation>
        <location evidence="5">Mitochondrion</location>
    </subcellularLocation>
    <subcellularLocation>
        <location evidence="5">Nucleus</location>
    </subcellularLocation>
</comment>
<dbReference type="EMBL" id="MQVM01000121">
    <property type="protein sequence ID" value="ONH70417.1"/>
    <property type="molecule type" value="Genomic_DNA"/>
</dbReference>
<dbReference type="HAMAP" id="MF_00148">
    <property type="entry name" value="UDG"/>
    <property type="match status" value="1"/>
</dbReference>
<keyword evidence="5" id="KW-0539">Nucleus</keyword>
<dbReference type="NCBIfam" id="TIGR00628">
    <property type="entry name" value="ung"/>
    <property type="match status" value="1"/>
</dbReference>
<dbReference type="GO" id="GO:0005634">
    <property type="term" value="C:nucleus"/>
    <property type="evidence" value="ECO:0007669"/>
    <property type="project" value="UniProtKB-SubCell"/>
</dbReference>
<evidence type="ECO:0000256" key="4">
    <source>
        <dbReference type="ARBA" id="ARBA00023204"/>
    </source>
</evidence>
<dbReference type="PANTHER" id="PTHR11264:SF0">
    <property type="entry name" value="URACIL-DNA GLYCOSYLASE"/>
    <property type="match status" value="1"/>
</dbReference>
<evidence type="ECO:0000313" key="11">
    <source>
        <dbReference type="Proteomes" id="UP000189274"/>
    </source>
</evidence>
<protein>
    <recommendedName>
        <fullName evidence="5 7">Uracil-DNA glycosylase</fullName>
        <shortName evidence="5">UDG</shortName>
        <ecNumber evidence="5 7">3.2.2.27</ecNumber>
    </recommendedName>
</protein>
<dbReference type="GO" id="GO:0097510">
    <property type="term" value="P:base-excision repair, AP site formation via deaminated base removal"/>
    <property type="evidence" value="ECO:0007669"/>
    <property type="project" value="TreeGrafter"/>
</dbReference>
<dbReference type="NCBIfam" id="NF003592">
    <property type="entry name" value="PRK05254.1-5"/>
    <property type="match status" value="1"/>
</dbReference>
<comment type="caution">
    <text evidence="10">The sequence shown here is derived from an EMBL/GenBank/DDBJ whole genome shotgun (WGS) entry which is preliminary data.</text>
</comment>
<keyword evidence="4 5" id="KW-0234">DNA repair</keyword>
<dbReference type="SMART" id="SM00986">
    <property type="entry name" value="UDG"/>
    <property type="match status" value="1"/>
</dbReference>
<gene>
    <name evidence="5" type="primary">UNG1</name>
    <name evidence="10" type="ORF">BOH78_5231</name>
</gene>
<feature type="region of interest" description="Disordered" evidence="8">
    <location>
        <begin position="1"/>
        <end position="106"/>
    </location>
</feature>
<feature type="domain" description="Uracil-DNA glycosylase-like" evidence="9">
    <location>
        <begin position="182"/>
        <end position="349"/>
    </location>
</feature>
<dbReference type="InterPro" id="IPR036895">
    <property type="entry name" value="Uracil-DNA_glycosylase-like_sf"/>
</dbReference>
<accession>A0A1V2LER9</accession>
<dbReference type="SUPFAM" id="SSF52141">
    <property type="entry name" value="Uracil-DNA glycosylase-like"/>
    <property type="match status" value="1"/>
</dbReference>
<sequence length="364" mass="40304">MTKREITDYFPSRKKAKSLSSETTPNSTPPSTSTTPNSIPSTSTTPNSIPSTSTTPNSIPSTSTTPNSIPSTSTTPNSTPSTSTTPNNKQPQPQPATPPPALELPHLSSPFKEEFVKTLTEHQKRLLQLEIDTIEPEWFKVLAERGLFTSESFLSLKEFLLGEIQRGKEIYPSSNDVYAWSRATPLKMVRVVIIGQDPYHNKGQAHGLAFSVKDVNAKKPPSLANIFRGIHTDFPQLAKKGLPKHCDLSAWTHRGVLLLNSVLTVEAHRANSHAKRGWEEFTSGVLEALLEFGPAHIVVMAWGKSAERTVRAVVARGRHLLLYGVHPSPLSAHRGFFSQGHFSKCVEWLRVHGYEDIDESFWEI</sequence>
<comment type="function">
    <text evidence="5 7">Excises uracil residues from the DNA which can arise as a result of misincorporation of dUMP residues by DNA polymerase or due to deamination of cytosine.</text>
</comment>
<evidence type="ECO:0000256" key="2">
    <source>
        <dbReference type="ARBA" id="ARBA00022763"/>
    </source>
</evidence>
<dbReference type="CDD" id="cd10027">
    <property type="entry name" value="UDG-F1-like"/>
    <property type="match status" value="1"/>
</dbReference>
<feature type="active site" description="Proton acceptor" evidence="5 6">
    <location>
        <position position="197"/>
    </location>
</feature>
<dbReference type="GO" id="GO:0004844">
    <property type="term" value="F:uracil DNA N-glycosylase activity"/>
    <property type="evidence" value="ECO:0007669"/>
    <property type="project" value="UniProtKB-UniRule"/>
</dbReference>
<name>A0A1V2LER9_PICKU</name>
<keyword evidence="5" id="KW-0496">Mitochondrion</keyword>
<comment type="catalytic activity">
    <reaction evidence="5 7">
        <text>Hydrolyzes single-stranded DNA or mismatched double-stranded DNA and polynucleotides, releasing free uracil.</text>
        <dbReference type="EC" id="3.2.2.27"/>
    </reaction>
</comment>
<dbReference type="Proteomes" id="UP000189274">
    <property type="component" value="Unassembled WGS sequence"/>
</dbReference>
<feature type="compositionally biased region" description="Pro residues" evidence="8">
    <location>
        <begin position="92"/>
        <end position="102"/>
    </location>
</feature>
<reference evidence="11" key="1">
    <citation type="journal article" date="2017" name="Genome Announc.">
        <title>Genome sequences of Cyberlindnera fabianii 65, Pichia kudriavzevii 129, and Saccharomyces cerevisiae 131 isolated from fermented masau fruits in Zimbabwe.</title>
        <authorList>
            <person name="van Rijswijck I.M.H."/>
            <person name="Derks M.F.L."/>
            <person name="Abee T."/>
            <person name="de Ridder D."/>
            <person name="Smid E.J."/>
        </authorList>
    </citation>
    <scope>NUCLEOTIDE SEQUENCE [LARGE SCALE GENOMIC DNA]</scope>
    <source>
        <strain evidence="11">129</strain>
    </source>
</reference>
<dbReference type="InterPro" id="IPR018085">
    <property type="entry name" value="Ura-DNA_Glyclase_AS"/>
</dbReference>
<evidence type="ECO:0000259" key="9">
    <source>
        <dbReference type="SMART" id="SM00986"/>
    </source>
</evidence>
<dbReference type="NCBIfam" id="NF003589">
    <property type="entry name" value="PRK05254.1-2"/>
    <property type="match status" value="1"/>
</dbReference>